<accession>A0ABQ8RTW7</accession>
<dbReference type="Proteomes" id="UP001152024">
    <property type="component" value="Unassembled WGS sequence"/>
</dbReference>
<protein>
    <submittedName>
        <fullName evidence="1">Uncharacterized protein</fullName>
    </submittedName>
</protein>
<evidence type="ECO:0000313" key="1">
    <source>
        <dbReference type="EMBL" id="KAJ4141731.1"/>
    </source>
</evidence>
<name>A0ABQ8RTW7_FUSEQ</name>
<gene>
    <name evidence="1" type="ORF">NW768_000948</name>
</gene>
<comment type="caution">
    <text evidence="1">The sequence shown here is derived from an EMBL/GenBank/DDBJ whole genome shotgun (WGS) entry which is preliminary data.</text>
</comment>
<evidence type="ECO:0000313" key="2">
    <source>
        <dbReference type="Proteomes" id="UP001152024"/>
    </source>
</evidence>
<sequence length="719" mass="78914">MSSSLDAGKYHVGVDKTIVSSMQDRRYGALGSLSPGDKVEAVPAQWSLSAADDGSADVLSVFPAPGQTAPSFATLPHIVFRDSEIPWTYRGADDSDPGVPGFALIVFTRDELELKPQEQSSFFGHVESKINDTFGWDISVGDLGSINDPALVNLIPDSDSDKDAGTKTSVIAIGSDLFKRFFTSTSHSGGQRNFDVSPFRFMAHVRKGDDNSLASCSVVISHRLGPHDIDNPTPVFAHLVSLQGIHGRPVSSLDGKERVIMTSLYSWSYNALPPNAADLGTNMSLSMLGSGQLSFNDSNRAAVAKRLNEGYTLVRHRTQTGEVTAAMYRGPLAPRRVPYPMNKDDAKFDGDLRIYDPDLNLIDISYTSAWQLGKILALKDGKFTTTLSRLRRRLQSQKGKEGLPEESTSYGSRQDVVAGMSGLIERLGASGVSRLRPIMPEKTDSAIVQEWVFDRLLLHGIPAHYMISDASHLPSESLRFFHIDKNWTGALFDGALSLANDFSSQSDKDTLRTAIREALDKRQVPSYGLFLRSRILVQCPRLAMNIGCQVQGSDPPKVKVLAQHKLGEDTMLFLLDCQPRGSVSLTFTPVGQSTFTAAAEFLPVDGNRAIPEVEIGNRVNGNRVRYARDELFNWKTRTLNINNYVEKILSKGPGDETEPTGAVMALQLQGPGYTVIIDTEDLEKKAFQAEISSTKTFAFDQDEISSLTEEPRFERSHNL</sequence>
<proteinExistence type="predicted"/>
<reference evidence="1" key="1">
    <citation type="submission" date="2022-09" db="EMBL/GenBank/DDBJ databases">
        <title>Fusarium specimens isolated from Avocado Roots.</title>
        <authorList>
            <person name="Stajich J."/>
            <person name="Roper C."/>
            <person name="Heimlech-Rivalta G."/>
        </authorList>
    </citation>
    <scope>NUCLEOTIDE SEQUENCE</scope>
    <source>
        <strain evidence="1">CF00095</strain>
    </source>
</reference>
<keyword evidence="2" id="KW-1185">Reference proteome</keyword>
<dbReference type="EMBL" id="JAOQBH010000001">
    <property type="protein sequence ID" value="KAJ4141731.1"/>
    <property type="molecule type" value="Genomic_DNA"/>
</dbReference>
<organism evidence="1 2">
    <name type="scientific">Fusarium equiseti</name>
    <name type="common">Fusarium scirpi</name>
    <dbReference type="NCBI Taxonomy" id="61235"/>
    <lineage>
        <taxon>Eukaryota</taxon>
        <taxon>Fungi</taxon>
        <taxon>Dikarya</taxon>
        <taxon>Ascomycota</taxon>
        <taxon>Pezizomycotina</taxon>
        <taxon>Sordariomycetes</taxon>
        <taxon>Hypocreomycetidae</taxon>
        <taxon>Hypocreales</taxon>
        <taxon>Nectriaceae</taxon>
        <taxon>Fusarium</taxon>
        <taxon>Fusarium incarnatum-equiseti species complex</taxon>
    </lineage>
</organism>